<feature type="compositionally biased region" description="Low complexity" evidence="2">
    <location>
        <begin position="21"/>
        <end position="34"/>
    </location>
</feature>
<evidence type="ECO:0000256" key="2">
    <source>
        <dbReference type="SAM" id="MobiDB-lite"/>
    </source>
</evidence>
<feature type="region of interest" description="Disordered" evidence="2">
    <location>
        <begin position="74"/>
        <end position="185"/>
    </location>
</feature>
<evidence type="ECO:0000313" key="4">
    <source>
        <dbReference type="Proteomes" id="UP001295794"/>
    </source>
</evidence>
<keyword evidence="4" id="KW-1185">Reference proteome</keyword>
<proteinExistence type="predicted"/>
<feature type="coiled-coil region" evidence="1">
    <location>
        <begin position="284"/>
        <end position="385"/>
    </location>
</feature>
<keyword evidence="1" id="KW-0175">Coiled coil</keyword>
<dbReference type="Proteomes" id="UP001295794">
    <property type="component" value="Unassembled WGS sequence"/>
</dbReference>
<sequence length="538" mass="58453">MSSSFASSSTLTTPNRDRPSSRSSITSGKSSNRSPSPAFSVDDPVAVRNQVSTLRHSIRHQQAKLMSLENVLLQGPRPYPPELVDSLSSTSTPSSAMSFPSSRSSASISSLTTVTTTPPSSPPSKRRSSYDVLRDLAPESNLPLPRREGRDSNAAGLEDFKDGVPMDFEREGGSSGGASYKRLSSPTRTLSRIPVSSVGNARALADDGAPALSRPISSSKLTIDTVSAAALSPSSAGPNTLHPASSVSPGKRLSTIGFSTSAGGGTTKVLADLQTGVLNARTALENTKAQLRLAQRSVAQLTRQTEDLKEGRERLRLENEGLNNVVARKERLLQEVLERARKAETESAALKTQSKTETTSTKKTIRELEVALAESSALSQKSEREYITLRDSMKGMVEGFARDIKNVREEASRRDDRVKVECEGAGKRYKKLVDEVRKKWTAGANDLVEVEDESGKSRSVTTMADLKRVWAEERERQKQLEKSWAEQIALMKQQVENSNRESTEAIATASELAAELGRLRRLMQNVRPVSVDKEDDAP</sequence>
<feature type="compositionally biased region" description="Basic and acidic residues" evidence="2">
    <location>
        <begin position="128"/>
        <end position="137"/>
    </location>
</feature>
<gene>
    <name evidence="3" type="ORF">MYCIT1_LOCUS35480</name>
</gene>
<name>A0AAD2Q7N9_9AGAR</name>
<feature type="region of interest" description="Disordered" evidence="2">
    <location>
        <begin position="1"/>
        <end position="45"/>
    </location>
</feature>
<feature type="compositionally biased region" description="Basic and acidic residues" evidence="2">
    <location>
        <begin position="158"/>
        <end position="172"/>
    </location>
</feature>
<organism evidence="3 4">
    <name type="scientific">Mycena citricolor</name>
    <dbReference type="NCBI Taxonomy" id="2018698"/>
    <lineage>
        <taxon>Eukaryota</taxon>
        <taxon>Fungi</taxon>
        <taxon>Dikarya</taxon>
        <taxon>Basidiomycota</taxon>
        <taxon>Agaricomycotina</taxon>
        <taxon>Agaricomycetes</taxon>
        <taxon>Agaricomycetidae</taxon>
        <taxon>Agaricales</taxon>
        <taxon>Marasmiineae</taxon>
        <taxon>Mycenaceae</taxon>
        <taxon>Mycena</taxon>
    </lineage>
</organism>
<dbReference type="EMBL" id="CAVNYO010000466">
    <property type="protein sequence ID" value="CAK5283167.1"/>
    <property type="molecule type" value="Genomic_DNA"/>
</dbReference>
<evidence type="ECO:0000256" key="1">
    <source>
        <dbReference type="SAM" id="Coils"/>
    </source>
</evidence>
<dbReference type="AlphaFoldDB" id="A0AAD2Q7N9"/>
<evidence type="ECO:0000313" key="3">
    <source>
        <dbReference type="EMBL" id="CAK5283167.1"/>
    </source>
</evidence>
<feature type="compositionally biased region" description="Low complexity" evidence="2">
    <location>
        <begin position="86"/>
        <end position="118"/>
    </location>
</feature>
<protein>
    <recommendedName>
        <fullName evidence="5">SWI5-dependent HO expression protein 3</fullName>
    </recommendedName>
</protein>
<comment type="caution">
    <text evidence="3">The sequence shown here is derived from an EMBL/GenBank/DDBJ whole genome shotgun (WGS) entry which is preliminary data.</text>
</comment>
<evidence type="ECO:0008006" key="5">
    <source>
        <dbReference type="Google" id="ProtNLM"/>
    </source>
</evidence>
<accession>A0AAD2Q7N9</accession>
<reference evidence="3" key="1">
    <citation type="submission" date="2023-11" db="EMBL/GenBank/DDBJ databases">
        <authorList>
            <person name="De Vega J J."/>
            <person name="De Vega J J."/>
        </authorList>
    </citation>
    <scope>NUCLEOTIDE SEQUENCE</scope>
</reference>